<name>A0A0D0APT1_9AGAM</name>
<evidence type="ECO:0000313" key="2">
    <source>
        <dbReference type="Proteomes" id="UP000054485"/>
    </source>
</evidence>
<organism evidence="1 2">
    <name type="scientific">Suillus luteus UH-Slu-Lm8-n1</name>
    <dbReference type="NCBI Taxonomy" id="930992"/>
    <lineage>
        <taxon>Eukaryota</taxon>
        <taxon>Fungi</taxon>
        <taxon>Dikarya</taxon>
        <taxon>Basidiomycota</taxon>
        <taxon>Agaricomycotina</taxon>
        <taxon>Agaricomycetes</taxon>
        <taxon>Agaricomycetidae</taxon>
        <taxon>Boletales</taxon>
        <taxon>Suillineae</taxon>
        <taxon>Suillaceae</taxon>
        <taxon>Suillus</taxon>
    </lineage>
</organism>
<dbReference type="AlphaFoldDB" id="A0A0D0APT1"/>
<proteinExistence type="predicted"/>
<sequence length="87" mass="10229">MCTSPVIHASEAWLAGRGAPKDYWQVLANLLQGIRSLFKSSWDLNHCNIYLRLEFHLQDANIARLYYRKRYTGVHTVIHTRLHHARK</sequence>
<reference evidence="2" key="2">
    <citation type="submission" date="2015-01" db="EMBL/GenBank/DDBJ databases">
        <title>Evolutionary Origins and Diversification of the Mycorrhizal Mutualists.</title>
        <authorList>
            <consortium name="DOE Joint Genome Institute"/>
            <consortium name="Mycorrhizal Genomics Consortium"/>
            <person name="Kohler A."/>
            <person name="Kuo A."/>
            <person name="Nagy L.G."/>
            <person name="Floudas D."/>
            <person name="Copeland A."/>
            <person name="Barry K.W."/>
            <person name="Cichocki N."/>
            <person name="Veneault-Fourrey C."/>
            <person name="LaButti K."/>
            <person name="Lindquist E.A."/>
            <person name="Lipzen A."/>
            <person name="Lundell T."/>
            <person name="Morin E."/>
            <person name="Murat C."/>
            <person name="Riley R."/>
            <person name="Ohm R."/>
            <person name="Sun H."/>
            <person name="Tunlid A."/>
            <person name="Henrissat B."/>
            <person name="Grigoriev I.V."/>
            <person name="Hibbett D.S."/>
            <person name="Martin F."/>
        </authorList>
    </citation>
    <scope>NUCLEOTIDE SEQUENCE [LARGE SCALE GENOMIC DNA]</scope>
    <source>
        <strain evidence="2">UH-Slu-Lm8-n1</strain>
    </source>
</reference>
<dbReference type="InParanoid" id="A0A0D0APT1"/>
<dbReference type="EMBL" id="KN835837">
    <property type="protein sequence ID" value="KIK33953.1"/>
    <property type="molecule type" value="Genomic_DNA"/>
</dbReference>
<gene>
    <name evidence="1" type="ORF">CY34DRAFT_675717</name>
</gene>
<dbReference type="Proteomes" id="UP000054485">
    <property type="component" value="Unassembled WGS sequence"/>
</dbReference>
<reference evidence="1 2" key="1">
    <citation type="submission" date="2014-04" db="EMBL/GenBank/DDBJ databases">
        <authorList>
            <consortium name="DOE Joint Genome Institute"/>
            <person name="Kuo A."/>
            <person name="Ruytinx J."/>
            <person name="Rineau F."/>
            <person name="Colpaert J."/>
            <person name="Kohler A."/>
            <person name="Nagy L.G."/>
            <person name="Floudas D."/>
            <person name="Copeland A."/>
            <person name="Barry K.W."/>
            <person name="Cichocki N."/>
            <person name="Veneault-Fourrey C."/>
            <person name="LaButti K."/>
            <person name="Lindquist E.A."/>
            <person name="Lipzen A."/>
            <person name="Lundell T."/>
            <person name="Morin E."/>
            <person name="Murat C."/>
            <person name="Sun H."/>
            <person name="Tunlid A."/>
            <person name="Henrissat B."/>
            <person name="Grigoriev I.V."/>
            <person name="Hibbett D.S."/>
            <person name="Martin F."/>
            <person name="Nordberg H.P."/>
            <person name="Cantor M.N."/>
            <person name="Hua S.X."/>
        </authorList>
    </citation>
    <scope>NUCLEOTIDE SEQUENCE [LARGE SCALE GENOMIC DNA]</scope>
    <source>
        <strain evidence="1 2">UH-Slu-Lm8-n1</strain>
    </source>
</reference>
<accession>A0A0D0APT1</accession>
<keyword evidence="2" id="KW-1185">Reference proteome</keyword>
<evidence type="ECO:0000313" key="1">
    <source>
        <dbReference type="EMBL" id="KIK33953.1"/>
    </source>
</evidence>
<dbReference type="HOGENOM" id="CLU_2484836_0_0_1"/>
<protein>
    <submittedName>
        <fullName evidence="1">Uncharacterized protein</fullName>
    </submittedName>
</protein>